<accession>A0A1T1HBX9</accession>
<feature type="signal peptide" evidence="2">
    <location>
        <begin position="1"/>
        <end position="18"/>
    </location>
</feature>
<name>A0A1T1HBX9_OCELI</name>
<organism evidence="3 4">
    <name type="scientific">Oceanospirillum linum</name>
    <dbReference type="NCBI Taxonomy" id="966"/>
    <lineage>
        <taxon>Bacteria</taxon>
        <taxon>Pseudomonadati</taxon>
        <taxon>Pseudomonadota</taxon>
        <taxon>Gammaproteobacteria</taxon>
        <taxon>Oceanospirillales</taxon>
        <taxon>Oceanospirillaceae</taxon>
        <taxon>Oceanospirillum</taxon>
    </lineage>
</organism>
<dbReference type="STRING" id="966.BTA35_0210060"/>
<dbReference type="EMBL" id="MTSD02000003">
    <property type="protein sequence ID" value="OOV87306.1"/>
    <property type="molecule type" value="Genomic_DNA"/>
</dbReference>
<evidence type="ECO:0000256" key="1">
    <source>
        <dbReference type="SAM" id="MobiDB-lite"/>
    </source>
</evidence>
<evidence type="ECO:0000256" key="2">
    <source>
        <dbReference type="SAM" id="SignalP"/>
    </source>
</evidence>
<evidence type="ECO:0000313" key="4">
    <source>
        <dbReference type="Proteomes" id="UP000190064"/>
    </source>
</evidence>
<protein>
    <recommendedName>
        <fullName evidence="5">Lipoprotein</fullName>
    </recommendedName>
</protein>
<reference evidence="3" key="1">
    <citation type="submission" date="2017-02" db="EMBL/GenBank/DDBJ databases">
        <title>Draft Genome Sequence of the Salt Water Bacterium Oceanospirillum linum ATCC 11336.</title>
        <authorList>
            <person name="Trachtenberg A.M."/>
            <person name="Carney J.G."/>
            <person name="Linnane J.D."/>
            <person name="Rheaume B.A."/>
            <person name="Pitts N.L."/>
            <person name="Mykles D.L."/>
            <person name="Maclea K.S."/>
        </authorList>
    </citation>
    <scope>NUCLEOTIDE SEQUENCE [LARGE SCALE GENOMIC DNA]</scope>
    <source>
        <strain evidence="3">ATCC 11336</strain>
    </source>
</reference>
<dbReference type="AlphaFoldDB" id="A0A1T1HBX9"/>
<feature type="region of interest" description="Disordered" evidence="1">
    <location>
        <begin position="28"/>
        <end position="56"/>
    </location>
</feature>
<dbReference type="Proteomes" id="UP000190064">
    <property type="component" value="Unassembled WGS sequence"/>
</dbReference>
<proteinExistence type="predicted"/>
<feature type="chain" id="PRO_5010577817" description="Lipoprotein" evidence="2">
    <location>
        <begin position="19"/>
        <end position="380"/>
    </location>
</feature>
<sequence>MNLELPFTRSLLSTAVLAATLTLTGCLGSDSDDDSDGDTAVGETGAGSWQAATASPGLTPDSGAVYWDLETNSIVTEYDDWELKVEKSGYSTVYSLNGGASGSGQAAIVGSDKAGDAQGVGALLADSVWDVTDPTDTSQVYKYFTDSSEGAFNAPGDFGALEYGAAGGHAMWPTFAVYLIDDDEGNHHKVQVLSNTGENGDLSSASLFIRYADAATGAVEKTISLDATGGTAVGLDLSGDITVADTATNTAWDIAYQKYVGFSLNASAKACVAHQYDALYDADGNPVAAEFEKLNAANTLAEFNAVKADDCVTAADAVKTLMPSSGWYDYDSTTHIVTVHDKGDSNGWIVKSADGNAYGRIHFSSYSPLTLQVEQWKAAE</sequence>
<comment type="caution">
    <text evidence="3">The sequence shown here is derived from an EMBL/GenBank/DDBJ whole genome shotgun (WGS) entry which is preliminary data.</text>
</comment>
<keyword evidence="2" id="KW-0732">Signal</keyword>
<evidence type="ECO:0008006" key="5">
    <source>
        <dbReference type="Google" id="ProtNLM"/>
    </source>
</evidence>
<keyword evidence="4" id="KW-1185">Reference proteome</keyword>
<dbReference type="RefSeq" id="WP_078319667.1">
    <property type="nucleotide sequence ID" value="NZ_FXTS01000003.1"/>
</dbReference>
<evidence type="ECO:0000313" key="3">
    <source>
        <dbReference type="EMBL" id="OOV87306.1"/>
    </source>
</evidence>
<gene>
    <name evidence="3" type="ORF">BTA35_0210060</name>
</gene>